<dbReference type="Proteomes" id="UP001172681">
    <property type="component" value="Unassembled WGS sequence"/>
</dbReference>
<protein>
    <submittedName>
        <fullName evidence="1">Uncharacterized protein</fullName>
    </submittedName>
</protein>
<reference evidence="1" key="1">
    <citation type="submission" date="2022-10" db="EMBL/GenBank/DDBJ databases">
        <title>Culturing micro-colonial fungi from biological soil crusts in the Mojave desert and describing Neophaeococcomyces mojavensis, and introducing the new genera and species Taxawa tesnikishii.</title>
        <authorList>
            <person name="Kurbessoian T."/>
            <person name="Stajich J.E."/>
        </authorList>
    </citation>
    <scope>NUCLEOTIDE SEQUENCE</scope>
    <source>
        <strain evidence="1">TK_35</strain>
    </source>
</reference>
<comment type="caution">
    <text evidence="1">The sequence shown here is derived from an EMBL/GenBank/DDBJ whole genome shotgun (WGS) entry which is preliminary data.</text>
</comment>
<evidence type="ECO:0000313" key="1">
    <source>
        <dbReference type="EMBL" id="KAJ9647384.1"/>
    </source>
</evidence>
<gene>
    <name evidence="1" type="ORF">H2204_000012</name>
</gene>
<evidence type="ECO:0000313" key="2">
    <source>
        <dbReference type="Proteomes" id="UP001172681"/>
    </source>
</evidence>
<sequence length="153" mass="17070">MAATSSVQWPATPVPEEVKDLINLFFELGDTKDASAGPSMADKVFSHGGEMVRATGTVKGNEQIARSRDKAWDVIAFRKHMIEKVFVGDKDGKDLIVMGTLESYTKENQNSTFQEFAARFMVEGEGATARVKSYQAWLGRILSSIDFYRKPHF</sequence>
<accession>A0AA38YF40</accession>
<organism evidence="1 2">
    <name type="scientific">Knufia peltigerae</name>
    <dbReference type="NCBI Taxonomy" id="1002370"/>
    <lineage>
        <taxon>Eukaryota</taxon>
        <taxon>Fungi</taxon>
        <taxon>Dikarya</taxon>
        <taxon>Ascomycota</taxon>
        <taxon>Pezizomycotina</taxon>
        <taxon>Eurotiomycetes</taxon>
        <taxon>Chaetothyriomycetidae</taxon>
        <taxon>Chaetothyriales</taxon>
        <taxon>Trichomeriaceae</taxon>
        <taxon>Knufia</taxon>
    </lineage>
</organism>
<keyword evidence="2" id="KW-1185">Reference proteome</keyword>
<proteinExistence type="predicted"/>
<dbReference type="AlphaFoldDB" id="A0AA38YF40"/>
<dbReference type="EMBL" id="JAPDRN010000001">
    <property type="protein sequence ID" value="KAJ9647384.1"/>
    <property type="molecule type" value="Genomic_DNA"/>
</dbReference>
<name>A0AA38YF40_9EURO</name>